<dbReference type="Proteomes" id="UP000824890">
    <property type="component" value="Unassembled WGS sequence"/>
</dbReference>
<keyword evidence="3" id="KW-1185">Reference proteome</keyword>
<evidence type="ECO:0000313" key="2">
    <source>
        <dbReference type="EMBL" id="KAH0926904.1"/>
    </source>
</evidence>
<proteinExistence type="predicted"/>
<reference evidence="2 3" key="1">
    <citation type="submission" date="2021-05" db="EMBL/GenBank/DDBJ databases">
        <title>Genome Assembly of Synthetic Allotetraploid Brassica napus Reveals Homoeologous Exchanges between Subgenomes.</title>
        <authorList>
            <person name="Davis J.T."/>
        </authorList>
    </citation>
    <scope>NUCLEOTIDE SEQUENCE [LARGE SCALE GENOMIC DNA]</scope>
    <source>
        <strain evidence="3">cv. Da-Ae</strain>
        <tissue evidence="2">Seedling</tissue>
    </source>
</reference>
<comment type="caution">
    <text evidence="2">The sequence shown here is derived from an EMBL/GenBank/DDBJ whole genome shotgun (WGS) entry which is preliminary data.</text>
</comment>
<accession>A0ABQ8DC30</accession>
<name>A0ABQ8DC30_BRANA</name>
<gene>
    <name evidence="2" type="ORF">HID58_019160</name>
</gene>
<feature type="non-terminal residue" evidence="2">
    <location>
        <position position="1"/>
    </location>
</feature>
<evidence type="ECO:0000256" key="1">
    <source>
        <dbReference type="SAM" id="MobiDB-lite"/>
    </source>
</evidence>
<sequence length="293" mass="32648">PTHWYLGFSRIVFYLLILDRKTQRFETALEYVISDATEPNLFVFRKQKIYCSDKANGLAVFNILKAFSAAASKLETIRQVDAKNQKAPSETKPLIVHKLSHHLSFGIEFEVFKEDVFVENRKQHLMQDIEHTWFGYLNMNDGGLHTSTTSVKTPVFKNCIWSTYAHGESDPGSYIIIKGFSLDSRVCRSLFIQCTNTTQVFESNSNLDAVSTSLSGSLVKEAGSLVNEVKWNTFGSSYAVLDSGLGSEMGDPSQRSLGGKAVKPTQNSISTSGAVNLRKVNRVRGHWSASKSD</sequence>
<protein>
    <submittedName>
        <fullName evidence="2">Uncharacterized protein</fullName>
    </submittedName>
</protein>
<feature type="region of interest" description="Disordered" evidence="1">
    <location>
        <begin position="249"/>
        <end position="268"/>
    </location>
</feature>
<evidence type="ECO:0000313" key="3">
    <source>
        <dbReference type="Proteomes" id="UP000824890"/>
    </source>
</evidence>
<organism evidence="2 3">
    <name type="scientific">Brassica napus</name>
    <name type="common">Rape</name>
    <dbReference type="NCBI Taxonomy" id="3708"/>
    <lineage>
        <taxon>Eukaryota</taxon>
        <taxon>Viridiplantae</taxon>
        <taxon>Streptophyta</taxon>
        <taxon>Embryophyta</taxon>
        <taxon>Tracheophyta</taxon>
        <taxon>Spermatophyta</taxon>
        <taxon>Magnoliopsida</taxon>
        <taxon>eudicotyledons</taxon>
        <taxon>Gunneridae</taxon>
        <taxon>Pentapetalae</taxon>
        <taxon>rosids</taxon>
        <taxon>malvids</taxon>
        <taxon>Brassicales</taxon>
        <taxon>Brassicaceae</taxon>
        <taxon>Brassiceae</taxon>
        <taxon>Brassica</taxon>
    </lineage>
</organism>
<dbReference type="EMBL" id="JAGKQM010000005">
    <property type="protein sequence ID" value="KAH0926904.1"/>
    <property type="molecule type" value="Genomic_DNA"/>
</dbReference>